<keyword evidence="3" id="KW-1185">Reference proteome</keyword>
<evidence type="ECO:0000313" key="2">
    <source>
        <dbReference type="EMBL" id="KAJ0191716.1"/>
    </source>
</evidence>
<name>A0A9R1UQL8_LACSA</name>
<feature type="region of interest" description="Disordered" evidence="1">
    <location>
        <begin position="78"/>
        <end position="99"/>
    </location>
</feature>
<accession>A0A9R1UQL8</accession>
<organism evidence="2 3">
    <name type="scientific">Lactuca sativa</name>
    <name type="common">Garden lettuce</name>
    <dbReference type="NCBI Taxonomy" id="4236"/>
    <lineage>
        <taxon>Eukaryota</taxon>
        <taxon>Viridiplantae</taxon>
        <taxon>Streptophyta</taxon>
        <taxon>Embryophyta</taxon>
        <taxon>Tracheophyta</taxon>
        <taxon>Spermatophyta</taxon>
        <taxon>Magnoliopsida</taxon>
        <taxon>eudicotyledons</taxon>
        <taxon>Gunneridae</taxon>
        <taxon>Pentapetalae</taxon>
        <taxon>asterids</taxon>
        <taxon>campanulids</taxon>
        <taxon>Asterales</taxon>
        <taxon>Asteraceae</taxon>
        <taxon>Cichorioideae</taxon>
        <taxon>Cichorieae</taxon>
        <taxon>Lactucinae</taxon>
        <taxon>Lactuca</taxon>
    </lineage>
</organism>
<feature type="compositionally biased region" description="Polar residues" evidence="1">
    <location>
        <begin position="78"/>
        <end position="87"/>
    </location>
</feature>
<comment type="caution">
    <text evidence="2">The sequence shown here is derived from an EMBL/GenBank/DDBJ whole genome shotgun (WGS) entry which is preliminary data.</text>
</comment>
<dbReference type="AlphaFoldDB" id="A0A9R1UQL8"/>
<reference evidence="2 3" key="1">
    <citation type="journal article" date="2017" name="Nat. Commun.">
        <title>Genome assembly with in vitro proximity ligation data and whole-genome triplication in lettuce.</title>
        <authorList>
            <person name="Reyes-Chin-Wo S."/>
            <person name="Wang Z."/>
            <person name="Yang X."/>
            <person name="Kozik A."/>
            <person name="Arikit S."/>
            <person name="Song C."/>
            <person name="Xia L."/>
            <person name="Froenicke L."/>
            <person name="Lavelle D.O."/>
            <person name="Truco M.J."/>
            <person name="Xia R."/>
            <person name="Zhu S."/>
            <person name="Xu C."/>
            <person name="Xu H."/>
            <person name="Xu X."/>
            <person name="Cox K."/>
            <person name="Korf I."/>
            <person name="Meyers B.C."/>
            <person name="Michelmore R.W."/>
        </authorList>
    </citation>
    <scope>NUCLEOTIDE SEQUENCE [LARGE SCALE GENOMIC DNA]</scope>
    <source>
        <strain evidence="3">cv. Salinas</strain>
        <tissue evidence="2">Seedlings</tissue>
    </source>
</reference>
<sequence>MGWVHETDSEADAIAKGWVGVHEYLSRQKPEPDQQWHIEVIEMLHENEVSFQNKKLEGGSLHEIQGITASQLQRVRSVSLAAGNSRQKGGAKRGIRRQD</sequence>
<dbReference type="Proteomes" id="UP000235145">
    <property type="component" value="Unassembled WGS sequence"/>
</dbReference>
<protein>
    <submittedName>
        <fullName evidence="2">Uncharacterized protein</fullName>
    </submittedName>
</protein>
<evidence type="ECO:0000313" key="3">
    <source>
        <dbReference type="Proteomes" id="UP000235145"/>
    </source>
</evidence>
<proteinExistence type="predicted"/>
<evidence type="ECO:0000256" key="1">
    <source>
        <dbReference type="SAM" id="MobiDB-lite"/>
    </source>
</evidence>
<dbReference type="EMBL" id="NBSK02000008">
    <property type="protein sequence ID" value="KAJ0191716.1"/>
    <property type="molecule type" value="Genomic_DNA"/>
</dbReference>
<gene>
    <name evidence="2" type="ORF">LSAT_V11C800422020</name>
</gene>
<feature type="compositionally biased region" description="Basic residues" evidence="1">
    <location>
        <begin position="89"/>
        <end position="99"/>
    </location>
</feature>